<organism evidence="1 2">
    <name type="scientific">Mesobacillus maritimus</name>
    <dbReference type="NCBI Taxonomy" id="1643336"/>
    <lineage>
        <taxon>Bacteria</taxon>
        <taxon>Bacillati</taxon>
        <taxon>Bacillota</taxon>
        <taxon>Bacilli</taxon>
        <taxon>Bacillales</taxon>
        <taxon>Bacillaceae</taxon>
        <taxon>Mesobacillus</taxon>
    </lineage>
</organism>
<dbReference type="RefSeq" id="WP_221875008.1">
    <property type="nucleotide sequence ID" value="NZ_JACWFH010000027.1"/>
</dbReference>
<accession>A0ABS7K9M3</accession>
<proteinExistence type="predicted"/>
<protein>
    <submittedName>
        <fullName evidence="1">Uncharacterized protein</fullName>
    </submittedName>
</protein>
<evidence type="ECO:0000313" key="2">
    <source>
        <dbReference type="Proteomes" id="UP000769780"/>
    </source>
</evidence>
<sequence>MIMALEWACIFIIKIKKNGNKELKRAFYLITFEPDEAINTVIEPPLYWEKHGEKKYVNIKLLNKSKRTSV</sequence>
<gene>
    <name evidence="1" type="ORF">H0185_18660</name>
</gene>
<comment type="caution">
    <text evidence="1">The sequence shown here is derived from an EMBL/GenBank/DDBJ whole genome shotgun (WGS) entry which is preliminary data.</text>
</comment>
<dbReference type="Proteomes" id="UP000769780">
    <property type="component" value="Unassembled WGS sequence"/>
</dbReference>
<reference evidence="1 2" key="1">
    <citation type="submission" date="2020-07" db="EMBL/GenBank/DDBJ databases">
        <title>Fungal Genomes of the International Space Station.</title>
        <authorList>
            <person name="Seuylemezian A."/>
            <person name="Singh N.K."/>
            <person name="Wood J."/>
            <person name="Venkateswaran K."/>
        </authorList>
    </citation>
    <scope>NUCLEOTIDE SEQUENCE [LARGE SCALE GENOMIC DNA]</scope>
    <source>
        <strain evidence="1 2">PL-B2</strain>
    </source>
</reference>
<dbReference type="EMBL" id="JACWFH010000027">
    <property type="protein sequence ID" value="MBY0098791.1"/>
    <property type="molecule type" value="Genomic_DNA"/>
</dbReference>
<evidence type="ECO:0000313" key="1">
    <source>
        <dbReference type="EMBL" id="MBY0098791.1"/>
    </source>
</evidence>
<keyword evidence="2" id="KW-1185">Reference proteome</keyword>
<name>A0ABS7K9M3_9BACI</name>